<feature type="compositionally biased region" description="Basic and acidic residues" evidence="1">
    <location>
        <begin position="1"/>
        <end position="10"/>
    </location>
</feature>
<dbReference type="HOGENOM" id="CLU_2430873_0_0_1"/>
<keyword evidence="3" id="KW-1185">Reference proteome</keyword>
<organism evidence="2 3">
    <name type="scientific">Oryza rufipogon</name>
    <name type="common">Brownbeard rice</name>
    <name type="synonym">Asian wild rice</name>
    <dbReference type="NCBI Taxonomy" id="4529"/>
    <lineage>
        <taxon>Eukaryota</taxon>
        <taxon>Viridiplantae</taxon>
        <taxon>Streptophyta</taxon>
        <taxon>Embryophyta</taxon>
        <taxon>Tracheophyta</taxon>
        <taxon>Spermatophyta</taxon>
        <taxon>Magnoliopsida</taxon>
        <taxon>Liliopsida</taxon>
        <taxon>Poales</taxon>
        <taxon>Poaceae</taxon>
        <taxon>BOP clade</taxon>
        <taxon>Oryzoideae</taxon>
        <taxon>Oryzeae</taxon>
        <taxon>Oryzinae</taxon>
        <taxon>Oryza</taxon>
    </lineage>
</organism>
<dbReference type="Proteomes" id="UP000008022">
    <property type="component" value="Unassembled WGS sequence"/>
</dbReference>
<evidence type="ECO:0000313" key="2">
    <source>
        <dbReference type="EnsemblPlants" id="ORUFI12G04080.1"/>
    </source>
</evidence>
<proteinExistence type="predicted"/>
<feature type="region of interest" description="Disordered" evidence="1">
    <location>
        <begin position="1"/>
        <end position="23"/>
    </location>
</feature>
<evidence type="ECO:0000256" key="1">
    <source>
        <dbReference type="SAM" id="MobiDB-lite"/>
    </source>
</evidence>
<reference evidence="3" key="1">
    <citation type="submission" date="2013-06" db="EMBL/GenBank/DDBJ databases">
        <authorList>
            <person name="Zhao Q."/>
        </authorList>
    </citation>
    <scope>NUCLEOTIDE SEQUENCE</scope>
    <source>
        <strain evidence="3">cv. W1943</strain>
    </source>
</reference>
<sequence>MSSQRSKREGAPPPAAAPQAITSPSVPPLLLPFAMPGSYPPGAWFFSPTMQGHAGSSTPGLTTPQQQVEYSEIGNFKERCQLMQWILVWLE</sequence>
<accession>A0A0E0RE21</accession>
<dbReference type="Gramene" id="ORUFI12G04080.1">
    <property type="protein sequence ID" value="ORUFI12G04080.1"/>
    <property type="gene ID" value="ORUFI12G04080"/>
</dbReference>
<dbReference type="AlphaFoldDB" id="A0A0E0RE21"/>
<protein>
    <submittedName>
        <fullName evidence="2">Uncharacterized protein</fullName>
    </submittedName>
</protein>
<name>A0A0E0RE21_ORYRU</name>
<dbReference type="EnsemblPlants" id="ORUFI12G04080.1">
    <property type="protein sequence ID" value="ORUFI12G04080.1"/>
    <property type="gene ID" value="ORUFI12G04080"/>
</dbReference>
<evidence type="ECO:0000313" key="3">
    <source>
        <dbReference type="Proteomes" id="UP000008022"/>
    </source>
</evidence>
<reference evidence="2" key="2">
    <citation type="submission" date="2015-06" db="UniProtKB">
        <authorList>
            <consortium name="EnsemblPlants"/>
        </authorList>
    </citation>
    <scope>IDENTIFICATION</scope>
</reference>